<name>A0ABD0LFJ7_9CAEN</name>
<dbReference type="Proteomes" id="UP001519460">
    <property type="component" value="Unassembled WGS sequence"/>
</dbReference>
<comment type="caution">
    <text evidence="2">The sequence shown here is derived from an EMBL/GenBank/DDBJ whole genome shotgun (WGS) entry which is preliminary data.</text>
</comment>
<proteinExistence type="predicted"/>
<evidence type="ECO:0000313" key="2">
    <source>
        <dbReference type="EMBL" id="KAK7498359.1"/>
    </source>
</evidence>
<feature type="non-terminal residue" evidence="2">
    <location>
        <position position="1"/>
    </location>
</feature>
<dbReference type="AlphaFoldDB" id="A0ABD0LFJ7"/>
<feature type="compositionally biased region" description="Basic and acidic residues" evidence="1">
    <location>
        <begin position="250"/>
        <end position="277"/>
    </location>
</feature>
<sequence length="428" mass="46889">DLSAFAMPLLESDLQDGIGTMDLDSDQRDGRPRSSSGSSGLKGLITGKNRQRNKSGDDPKQAGSPTSGTTSKVKSFFDTFRPRSKSDVSGLKKPGKKNLSASGMDRSMDESTIQTQLLLQMKPQGDPISPMGQILEGQMLNVPGGDNQDRTRHKSGGAVLNPGMDNFMSKFRARSNSDSRTKGPPRRPLLAQKSLSPPGSPQIGAYDKQGYYGIINKGQQKRRYYAYLTIVGGFVVISLRLCEKPTQTKMESKRVEPGSARSSRDYERLGRRSDRRPVTLGQFRGHDPPVSTRRGALGYCGLTPDSSNYTQTDKAGASAQWGTLIFRFQGTRRTTGVRTCKSQSKILQDSADYFAPRLVFGSYVWTGGADWTQSPRQQKTEQQPRNIDLQGPQDVQTLLSFNYPVSAGPQYCIGSGIGSSYQKPVQSE</sequence>
<feature type="non-terminal residue" evidence="2">
    <location>
        <position position="428"/>
    </location>
</feature>
<feature type="region of interest" description="Disordered" evidence="1">
    <location>
        <begin position="247"/>
        <end position="289"/>
    </location>
</feature>
<evidence type="ECO:0000313" key="3">
    <source>
        <dbReference type="Proteomes" id="UP001519460"/>
    </source>
</evidence>
<feature type="region of interest" description="Disordered" evidence="1">
    <location>
        <begin position="173"/>
        <end position="203"/>
    </location>
</feature>
<dbReference type="EMBL" id="JACVVK020000051">
    <property type="protein sequence ID" value="KAK7498359.1"/>
    <property type="molecule type" value="Genomic_DNA"/>
</dbReference>
<gene>
    <name evidence="2" type="ORF">BaRGS_00010313</name>
</gene>
<reference evidence="2 3" key="1">
    <citation type="journal article" date="2023" name="Sci. Data">
        <title>Genome assembly of the Korean intertidal mud-creeper Batillaria attramentaria.</title>
        <authorList>
            <person name="Patra A.K."/>
            <person name="Ho P.T."/>
            <person name="Jun S."/>
            <person name="Lee S.J."/>
            <person name="Kim Y."/>
            <person name="Won Y.J."/>
        </authorList>
    </citation>
    <scope>NUCLEOTIDE SEQUENCE [LARGE SCALE GENOMIC DNA]</scope>
    <source>
        <strain evidence="2">Wonlab-2016</strain>
    </source>
</reference>
<evidence type="ECO:0000256" key="1">
    <source>
        <dbReference type="SAM" id="MobiDB-lite"/>
    </source>
</evidence>
<protein>
    <submittedName>
        <fullName evidence="2">Uncharacterized protein</fullName>
    </submittedName>
</protein>
<feature type="compositionally biased region" description="Polar residues" evidence="1">
    <location>
        <begin position="63"/>
        <end position="73"/>
    </location>
</feature>
<keyword evidence="3" id="KW-1185">Reference proteome</keyword>
<accession>A0ABD0LFJ7</accession>
<feature type="region of interest" description="Disordered" evidence="1">
    <location>
        <begin position="14"/>
        <end position="107"/>
    </location>
</feature>
<organism evidence="2 3">
    <name type="scientific">Batillaria attramentaria</name>
    <dbReference type="NCBI Taxonomy" id="370345"/>
    <lineage>
        <taxon>Eukaryota</taxon>
        <taxon>Metazoa</taxon>
        <taxon>Spiralia</taxon>
        <taxon>Lophotrochozoa</taxon>
        <taxon>Mollusca</taxon>
        <taxon>Gastropoda</taxon>
        <taxon>Caenogastropoda</taxon>
        <taxon>Sorbeoconcha</taxon>
        <taxon>Cerithioidea</taxon>
        <taxon>Batillariidae</taxon>
        <taxon>Batillaria</taxon>
    </lineage>
</organism>